<proteinExistence type="predicted"/>
<dbReference type="Pfam" id="PF13581">
    <property type="entry name" value="HATPase_c_2"/>
    <property type="match status" value="1"/>
</dbReference>
<dbReference type="GO" id="GO:0005524">
    <property type="term" value="F:ATP binding"/>
    <property type="evidence" value="ECO:0007669"/>
    <property type="project" value="UniProtKB-KW"/>
</dbReference>
<keyword evidence="1" id="KW-0418">Kinase</keyword>
<reference evidence="4" key="1">
    <citation type="journal article" date="2019" name="Int. J. Syst. Evol. Microbiol.">
        <title>The Global Catalogue of Microorganisms (GCM) 10K type strain sequencing project: providing services to taxonomists for standard genome sequencing and annotation.</title>
        <authorList>
            <consortium name="The Broad Institute Genomics Platform"/>
            <consortium name="The Broad Institute Genome Sequencing Center for Infectious Disease"/>
            <person name="Wu L."/>
            <person name="Ma J."/>
        </authorList>
    </citation>
    <scope>NUCLEOTIDE SEQUENCE [LARGE SCALE GENOMIC DNA]</scope>
    <source>
        <strain evidence="4">CCM 7043</strain>
    </source>
</reference>
<dbReference type="Proteomes" id="UP001597114">
    <property type="component" value="Unassembled WGS sequence"/>
</dbReference>
<dbReference type="InterPro" id="IPR003594">
    <property type="entry name" value="HATPase_dom"/>
</dbReference>
<keyword evidence="1" id="KW-0808">Transferase</keyword>
<sequence>MNDAAIGKTWSVTDYAGDDGARSGRTVRWAGAAEPVVDTLTMHLLAEPTTPSVVRARFRKWLEGHGWPADAVDDVILAVHEAVANVIDHAYPAGYTGDVAVTATLLADGGRRRVRIVVRDRGRWRSPPTDPGYRGRGLQMVRSCMEDVEILPGVHSRDGTEITMLSASVTPAAGIGRSSPAPRSTACRPRSAVATPSGKARTWAITWRCPPVPPAP</sequence>
<accession>A0ABW4EQA4</accession>
<keyword evidence="1" id="KW-0723">Serine/threonine-protein kinase</keyword>
<evidence type="ECO:0000313" key="3">
    <source>
        <dbReference type="EMBL" id="MFD1516873.1"/>
    </source>
</evidence>
<keyword evidence="3" id="KW-0067">ATP-binding</keyword>
<dbReference type="PANTHER" id="PTHR35526:SF3">
    <property type="entry name" value="ANTI-SIGMA-F FACTOR RSBW"/>
    <property type="match status" value="1"/>
</dbReference>
<dbReference type="InterPro" id="IPR050267">
    <property type="entry name" value="Anti-sigma-factor_SerPK"/>
</dbReference>
<dbReference type="EMBL" id="JBHUCO010000005">
    <property type="protein sequence ID" value="MFD1516873.1"/>
    <property type="molecule type" value="Genomic_DNA"/>
</dbReference>
<gene>
    <name evidence="3" type="ORF">ACFSJD_05210</name>
</gene>
<evidence type="ECO:0000256" key="1">
    <source>
        <dbReference type="ARBA" id="ARBA00022527"/>
    </source>
</evidence>
<dbReference type="PANTHER" id="PTHR35526">
    <property type="entry name" value="ANTI-SIGMA-F FACTOR RSBW-RELATED"/>
    <property type="match status" value="1"/>
</dbReference>
<dbReference type="CDD" id="cd16936">
    <property type="entry name" value="HATPase_RsbW-like"/>
    <property type="match status" value="1"/>
</dbReference>
<name>A0ABW4EQA4_9PSEU</name>
<keyword evidence="4" id="KW-1185">Reference proteome</keyword>
<evidence type="ECO:0000313" key="4">
    <source>
        <dbReference type="Proteomes" id="UP001597114"/>
    </source>
</evidence>
<protein>
    <submittedName>
        <fullName evidence="3">ATP-binding protein</fullName>
    </submittedName>
</protein>
<organism evidence="3 4">
    <name type="scientific">Pseudonocardia yunnanensis</name>
    <dbReference type="NCBI Taxonomy" id="58107"/>
    <lineage>
        <taxon>Bacteria</taxon>
        <taxon>Bacillati</taxon>
        <taxon>Actinomycetota</taxon>
        <taxon>Actinomycetes</taxon>
        <taxon>Pseudonocardiales</taxon>
        <taxon>Pseudonocardiaceae</taxon>
        <taxon>Pseudonocardia</taxon>
    </lineage>
</organism>
<dbReference type="RefSeq" id="WP_344725743.1">
    <property type="nucleotide sequence ID" value="NZ_BAAAUS010000034.1"/>
</dbReference>
<dbReference type="SUPFAM" id="SSF55874">
    <property type="entry name" value="ATPase domain of HSP90 chaperone/DNA topoisomerase II/histidine kinase"/>
    <property type="match status" value="1"/>
</dbReference>
<dbReference type="Gene3D" id="3.30.565.10">
    <property type="entry name" value="Histidine kinase-like ATPase, C-terminal domain"/>
    <property type="match status" value="1"/>
</dbReference>
<comment type="caution">
    <text evidence="3">The sequence shown here is derived from an EMBL/GenBank/DDBJ whole genome shotgun (WGS) entry which is preliminary data.</text>
</comment>
<keyword evidence="3" id="KW-0547">Nucleotide-binding</keyword>
<evidence type="ECO:0000259" key="2">
    <source>
        <dbReference type="Pfam" id="PF13581"/>
    </source>
</evidence>
<dbReference type="InterPro" id="IPR036890">
    <property type="entry name" value="HATPase_C_sf"/>
</dbReference>
<feature type="domain" description="Histidine kinase/HSP90-like ATPase" evidence="2">
    <location>
        <begin position="46"/>
        <end position="164"/>
    </location>
</feature>